<proteinExistence type="inferred from homology"/>
<feature type="active site" description="Proton donor/acceptor" evidence="7">
    <location>
        <position position="126"/>
    </location>
</feature>
<dbReference type="PANTHER" id="PTHR36699:SF1">
    <property type="entry name" value="L,D-TRANSPEPTIDASE YAFK-RELATED"/>
    <property type="match status" value="1"/>
</dbReference>
<keyword evidence="4 7" id="KW-0133">Cell shape</keyword>
<feature type="domain" description="L,D-TPase catalytic" evidence="8">
    <location>
        <begin position="36"/>
        <end position="170"/>
    </location>
</feature>
<keyword evidence="6 7" id="KW-0961">Cell wall biogenesis/degradation</keyword>
<keyword evidence="10" id="KW-1185">Reference proteome</keyword>
<organism evidence="9 10">
    <name type="scientific">Paracoccus benzoatiresistens</name>
    <dbReference type="NCBI Taxonomy" id="2997341"/>
    <lineage>
        <taxon>Bacteria</taxon>
        <taxon>Pseudomonadati</taxon>
        <taxon>Pseudomonadota</taxon>
        <taxon>Alphaproteobacteria</taxon>
        <taxon>Rhodobacterales</taxon>
        <taxon>Paracoccaceae</taxon>
        <taxon>Paracoccus</taxon>
    </lineage>
</organism>
<evidence type="ECO:0000256" key="4">
    <source>
        <dbReference type="ARBA" id="ARBA00022960"/>
    </source>
</evidence>
<dbReference type="PROSITE" id="PS51257">
    <property type="entry name" value="PROKAR_LIPOPROTEIN"/>
    <property type="match status" value="1"/>
</dbReference>
<reference evidence="9" key="1">
    <citation type="submission" date="2022-12" db="EMBL/GenBank/DDBJ databases">
        <title>Paracoccus sp. EF6 isolated from a lake water.</title>
        <authorList>
            <person name="Liu H."/>
        </authorList>
    </citation>
    <scope>NUCLEOTIDE SEQUENCE</scope>
    <source>
        <strain evidence="9">EF6</strain>
    </source>
</reference>
<dbReference type="EMBL" id="JAPTYD010000024">
    <property type="protein sequence ID" value="MCZ0962898.1"/>
    <property type="molecule type" value="Genomic_DNA"/>
</dbReference>
<name>A0ABT4J6Z0_9RHOB</name>
<keyword evidence="5 7" id="KW-0573">Peptidoglycan synthesis</keyword>
<gene>
    <name evidence="9" type="ORF">OU682_14860</name>
</gene>
<evidence type="ECO:0000256" key="2">
    <source>
        <dbReference type="ARBA" id="ARBA00005992"/>
    </source>
</evidence>
<keyword evidence="3" id="KW-0808">Transferase</keyword>
<dbReference type="RefSeq" id="WP_268942951.1">
    <property type="nucleotide sequence ID" value="NZ_JAPTYD010000024.1"/>
</dbReference>
<evidence type="ECO:0000313" key="9">
    <source>
        <dbReference type="EMBL" id="MCZ0962898.1"/>
    </source>
</evidence>
<sequence>MFKATRRTVTFSMLAFLAACGKPPSKFRAYNGPAVTQVVVNKGARKMYLLHGSTVLKSYDVGLGNRPIGHKQFEGDGKTPEGVYFIDRFNPRSRYHLSVGVSYPNQRDAELATALGRQPGSDIFIHGRGPEGNRFAQSNRDWTAGCIAVKDEEIEEVYAMLRPGVPIVINP</sequence>
<dbReference type="InterPro" id="IPR005490">
    <property type="entry name" value="LD_TPept_cat_dom"/>
</dbReference>
<feature type="active site" description="Nucleophile" evidence="7">
    <location>
        <position position="146"/>
    </location>
</feature>
<dbReference type="CDD" id="cd16913">
    <property type="entry name" value="YkuD_like"/>
    <property type="match status" value="1"/>
</dbReference>
<evidence type="ECO:0000256" key="5">
    <source>
        <dbReference type="ARBA" id="ARBA00022984"/>
    </source>
</evidence>
<evidence type="ECO:0000313" key="10">
    <source>
        <dbReference type="Proteomes" id="UP001149822"/>
    </source>
</evidence>
<evidence type="ECO:0000256" key="1">
    <source>
        <dbReference type="ARBA" id="ARBA00004752"/>
    </source>
</evidence>
<evidence type="ECO:0000259" key="8">
    <source>
        <dbReference type="PROSITE" id="PS52029"/>
    </source>
</evidence>
<evidence type="ECO:0000256" key="3">
    <source>
        <dbReference type="ARBA" id="ARBA00022679"/>
    </source>
</evidence>
<evidence type="ECO:0000256" key="7">
    <source>
        <dbReference type="PROSITE-ProRule" id="PRU01373"/>
    </source>
</evidence>
<dbReference type="PROSITE" id="PS52029">
    <property type="entry name" value="LD_TPASE"/>
    <property type="match status" value="1"/>
</dbReference>
<accession>A0ABT4J6Z0</accession>
<dbReference type="InterPro" id="IPR038063">
    <property type="entry name" value="Transpep_catalytic_dom"/>
</dbReference>
<dbReference type="PANTHER" id="PTHR36699">
    <property type="entry name" value="LD-TRANSPEPTIDASE"/>
    <property type="match status" value="1"/>
</dbReference>
<dbReference type="Proteomes" id="UP001149822">
    <property type="component" value="Unassembled WGS sequence"/>
</dbReference>
<comment type="caution">
    <text evidence="9">The sequence shown here is derived from an EMBL/GenBank/DDBJ whole genome shotgun (WGS) entry which is preliminary data.</text>
</comment>
<dbReference type="Gene3D" id="2.40.440.10">
    <property type="entry name" value="L,D-transpeptidase catalytic domain-like"/>
    <property type="match status" value="1"/>
</dbReference>
<comment type="pathway">
    <text evidence="1 7">Cell wall biogenesis; peptidoglycan biosynthesis.</text>
</comment>
<dbReference type="Pfam" id="PF03734">
    <property type="entry name" value="YkuD"/>
    <property type="match status" value="1"/>
</dbReference>
<dbReference type="SUPFAM" id="SSF141523">
    <property type="entry name" value="L,D-transpeptidase catalytic domain-like"/>
    <property type="match status" value="1"/>
</dbReference>
<protein>
    <submittedName>
        <fullName evidence="9">L,D-transpeptidase family protein</fullName>
    </submittedName>
</protein>
<evidence type="ECO:0000256" key="6">
    <source>
        <dbReference type="ARBA" id="ARBA00023316"/>
    </source>
</evidence>
<comment type="similarity">
    <text evidence="2">Belongs to the YkuD family.</text>
</comment>